<proteinExistence type="predicted"/>
<protein>
    <submittedName>
        <fullName evidence="1">Uncharacterized protein</fullName>
    </submittedName>
</protein>
<evidence type="ECO:0000313" key="2">
    <source>
        <dbReference type="Proteomes" id="UP001054945"/>
    </source>
</evidence>
<sequence>MIKQGDNRSPFTLSGYVCNISELIHHRQLETQSKRRYFLFTLIYLAQGQRNDGYYIISDDEIAVLSKCLPMAQDNAKSPD</sequence>
<name>A0AAV4RYZ6_CAEEX</name>
<dbReference type="AlphaFoldDB" id="A0AAV4RYZ6"/>
<comment type="caution">
    <text evidence="1">The sequence shown here is derived from an EMBL/GenBank/DDBJ whole genome shotgun (WGS) entry which is preliminary data.</text>
</comment>
<dbReference type="EMBL" id="BPLR01008667">
    <property type="protein sequence ID" value="GIY26324.1"/>
    <property type="molecule type" value="Genomic_DNA"/>
</dbReference>
<reference evidence="1 2" key="1">
    <citation type="submission" date="2021-06" db="EMBL/GenBank/DDBJ databases">
        <title>Caerostris extrusa draft genome.</title>
        <authorList>
            <person name="Kono N."/>
            <person name="Arakawa K."/>
        </authorList>
    </citation>
    <scope>NUCLEOTIDE SEQUENCE [LARGE SCALE GENOMIC DNA]</scope>
</reference>
<organism evidence="1 2">
    <name type="scientific">Caerostris extrusa</name>
    <name type="common">Bark spider</name>
    <name type="synonym">Caerostris bankana</name>
    <dbReference type="NCBI Taxonomy" id="172846"/>
    <lineage>
        <taxon>Eukaryota</taxon>
        <taxon>Metazoa</taxon>
        <taxon>Ecdysozoa</taxon>
        <taxon>Arthropoda</taxon>
        <taxon>Chelicerata</taxon>
        <taxon>Arachnida</taxon>
        <taxon>Araneae</taxon>
        <taxon>Araneomorphae</taxon>
        <taxon>Entelegynae</taxon>
        <taxon>Araneoidea</taxon>
        <taxon>Araneidae</taxon>
        <taxon>Caerostris</taxon>
    </lineage>
</organism>
<accession>A0AAV4RYZ6</accession>
<gene>
    <name evidence="1" type="ORF">CEXT_117471</name>
</gene>
<dbReference type="Proteomes" id="UP001054945">
    <property type="component" value="Unassembled WGS sequence"/>
</dbReference>
<keyword evidence="2" id="KW-1185">Reference proteome</keyword>
<evidence type="ECO:0000313" key="1">
    <source>
        <dbReference type="EMBL" id="GIY26324.1"/>
    </source>
</evidence>